<dbReference type="Proteomes" id="UP000565441">
    <property type="component" value="Unassembled WGS sequence"/>
</dbReference>
<organism evidence="1 2">
    <name type="scientific">Tricholomella constricta</name>
    <dbReference type="NCBI Taxonomy" id="117010"/>
    <lineage>
        <taxon>Eukaryota</taxon>
        <taxon>Fungi</taxon>
        <taxon>Dikarya</taxon>
        <taxon>Basidiomycota</taxon>
        <taxon>Agaricomycotina</taxon>
        <taxon>Agaricomycetes</taxon>
        <taxon>Agaricomycetidae</taxon>
        <taxon>Agaricales</taxon>
        <taxon>Tricholomatineae</taxon>
        <taxon>Lyophyllaceae</taxon>
        <taxon>Tricholomella</taxon>
    </lineage>
</organism>
<protein>
    <recommendedName>
        <fullName evidence="3">F-box domain-containing protein</fullName>
    </recommendedName>
</protein>
<dbReference type="Gene3D" id="1.20.1280.50">
    <property type="match status" value="2"/>
</dbReference>
<proteinExistence type="predicted"/>
<dbReference type="AlphaFoldDB" id="A0A8H5H8T6"/>
<evidence type="ECO:0000313" key="2">
    <source>
        <dbReference type="Proteomes" id="UP000565441"/>
    </source>
</evidence>
<comment type="caution">
    <text evidence="1">The sequence shown here is derived from an EMBL/GenBank/DDBJ whole genome shotgun (WGS) entry which is preliminary data.</text>
</comment>
<reference evidence="1 2" key="1">
    <citation type="journal article" date="2020" name="ISME J.">
        <title>Uncovering the hidden diversity of litter-decomposition mechanisms in mushroom-forming fungi.</title>
        <authorList>
            <person name="Floudas D."/>
            <person name="Bentzer J."/>
            <person name="Ahren D."/>
            <person name="Johansson T."/>
            <person name="Persson P."/>
            <person name="Tunlid A."/>
        </authorList>
    </citation>
    <scope>NUCLEOTIDE SEQUENCE [LARGE SCALE GENOMIC DNA]</scope>
    <source>
        <strain evidence="1 2">CBS 661.87</strain>
    </source>
</reference>
<sequence>MIIASDTTDHLFLTKFPLETFIPFPSLIPDFVPRHAVCTCPINRIPVEILVEIFFYTLRNYAGDWGMEGPPLSRRFPGLSFSPGSSSDPMILAQVCRHWRHVALTNPMLWSSMSIFCTNKRQFIPLLRTWLRRSGTCPLTISLLEPCAVAQEVDGQSSPLTLVTEVLSLLMAQASRWKVIEFRFSKGIPPILANLDAAFMKVLESATILSRGEATLLFEQHLPMLDKVWGAIHTSPMFHRGRWEFQYLYHRLPNPPWKQLTSIDVGISADSLFEVLPLCENLVDLRYSDPLQACNFIYLPSELQAHHPIHPRGMITVPSLRNLSMDVNQHPDSIFQRLTLPSLISCSIRQYEKCFPLENFIPFPSLITDFIPRHAAWATPPINRIPVELLTHIFFFTLRHYDVPGWQPPISERWGPVPLSFSPSHLSDPMTLAKVCRKWRYVALSTPMLWSSMSIWCDNMRGHIPLLRTWLERSAACPLTIVLGEPSSSRNVDDWWPQQNAMATEILALLISHAHRWKAIDFRFTIKIPSILANLPADKLKLLECAKVISHPQPKLFFDDFTLLDKMWGAIYTAPSFSQAKWDVEFLHHRFQTIPWARLTRVEVTMLTDSLLDILPLSHNLVELDFKFTRVASLIYPDDDWSAIETYRHSETQVVLPQLRKLAITMDYSPDFLFQRLTLPSLQSCSLDLHLPFSPSANPPDPSVFTELLERSHCRPQEFSFRDFYGEDNLIDILKSPWMSCLTGLSVISRSTEKLAQSLTRTTTTDSILPRLEELELQRSTASRDTLARMINSRRQKLDSLSSLRDVKIMPWYHQH</sequence>
<dbReference type="EMBL" id="JAACJP010000018">
    <property type="protein sequence ID" value="KAF5378858.1"/>
    <property type="molecule type" value="Genomic_DNA"/>
</dbReference>
<dbReference type="OrthoDB" id="3056922at2759"/>
<name>A0A8H5H8T6_9AGAR</name>
<keyword evidence="2" id="KW-1185">Reference proteome</keyword>
<evidence type="ECO:0008006" key="3">
    <source>
        <dbReference type="Google" id="ProtNLM"/>
    </source>
</evidence>
<evidence type="ECO:0000313" key="1">
    <source>
        <dbReference type="EMBL" id="KAF5378858.1"/>
    </source>
</evidence>
<gene>
    <name evidence="1" type="ORF">D9615_006943</name>
</gene>
<accession>A0A8H5H8T6</accession>